<dbReference type="GeneID" id="43637178"/>
<dbReference type="InterPro" id="IPR008271">
    <property type="entry name" value="Ser/Thr_kinase_AS"/>
</dbReference>
<dbReference type="InterPro" id="IPR051931">
    <property type="entry name" value="PAK3-like"/>
</dbReference>
<keyword evidence="5" id="KW-0808">Transferase</keyword>
<comment type="similarity">
    <text evidence="1">Belongs to the protein kinase superfamily. STE Ser/Thr protein kinase family. STE20 subfamily.</text>
</comment>
<dbReference type="GO" id="GO:0004672">
    <property type="term" value="F:protein kinase activity"/>
    <property type="evidence" value="ECO:0007669"/>
    <property type="project" value="InterPro"/>
</dbReference>
<keyword evidence="5" id="KW-0418">Kinase</keyword>
<keyword evidence="6" id="KW-1185">Reference proteome</keyword>
<evidence type="ECO:0000256" key="3">
    <source>
        <dbReference type="ARBA" id="ARBA00022840"/>
    </source>
</evidence>
<dbReference type="RefSeq" id="XP_031919662.1">
    <property type="nucleotide sequence ID" value="XM_032052968.1"/>
</dbReference>
<evidence type="ECO:0000313" key="5">
    <source>
        <dbReference type="EMBL" id="KAE8143599.1"/>
    </source>
</evidence>
<gene>
    <name evidence="5" type="ORF">BDV38DRAFT_231714</name>
</gene>
<dbReference type="Proteomes" id="UP000325672">
    <property type="component" value="Unassembled WGS sequence"/>
</dbReference>
<dbReference type="Gene3D" id="1.10.510.10">
    <property type="entry name" value="Transferase(Phosphotransferase) domain 1"/>
    <property type="match status" value="1"/>
</dbReference>
<dbReference type="AlphaFoldDB" id="A0A5N6TBP7"/>
<evidence type="ECO:0000259" key="4">
    <source>
        <dbReference type="PROSITE" id="PS50011"/>
    </source>
</evidence>
<dbReference type="EMBL" id="ML743551">
    <property type="protein sequence ID" value="KAE8143599.1"/>
    <property type="molecule type" value="Genomic_DNA"/>
</dbReference>
<dbReference type="Pfam" id="PF00069">
    <property type="entry name" value="Pkinase"/>
    <property type="match status" value="1"/>
</dbReference>
<proteinExistence type="inferred from homology"/>
<dbReference type="PANTHER" id="PTHR45832">
    <property type="entry name" value="SERINE/THREONINE-PROTEIN KINASE SAMKA-RELATED-RELATED"/>
    <property type="match status" value="1"/>
</dbReference>
<dbReference type="OrthoDB" id="5979581at2759"/>
<dbReference type="InterPro" id="IPR011009">
    <property type="entry name" value="Kinase-like_dom_sf"/>
</dbReference>
<dbReference type="GO" id="GO:0005524">
    <property type="term" value="F:ATP binding"/>
    <property type="evidence" value="ECO:0007669"/>
    <property type="project" value="UniProtKB-KW"/>
</dbReference>
<dbReference type="InterPro" id="IPR000719">
    <property type="entry name" value="Prot_kinase_dom"/>
</dbReference>
<dbReference type="PROSITE" id="PS00108">
    <property type="entry name" value="PROTEIN_KINASE_ST"/>
    <property type="match status" value="1"/>
</dbReference>
<evidence type="ECO:0000256" key="2">
    <source>
        <dbReference type="ARBA" id="ARBA00022741"/>
    </source>
</evidence>
<name>A0A5N6TBP7_ASPPS</name>
<keyword evidence="3" id="KW-0067">ATP-binding</keyword>
<accession>A0A5N6TBP7</accession>
<sequence>MNSSLRLGQCLRGQNGIYTVGKQLQETVWVARYEATANFMEAPLITVLYSKSGSNQPVIVKSVNHFRLQNERDILNCFQSRTPFIRPLVDEIIEPSNPPAIVLKYLDDHLLNASVSKRLTSQEIRYVARRILEALKVLHENNFVHTDIKPDNVLVNYGQGNVRFTDVQLADCGNTVPTDSAYAKDSDLIGAPIWRSPEAQLRIGWGTPTDIWSFGALLITLLYGDNFFIFKPDIPADHDDYELKILQRQCEFFGPFPLTYREICPQETLNILAYIMKSIPPEKKKPFTRISEKEISREDKEFILRIMKLDPRDRPSAAELLQDKWFC</sequence>
<dbReference type="SUPFAM" id="SSF56112">
    <property type="entry name" value="Protein kinase-like (PK-like)"/>
    <property type="match status" value="1"/>
</dbReference>
<organism evidence="5 6">
    <name type="scientific">Aspergillus pseudotamarii</name>
    <dbReference type="NCBI Taxonomy" id="132259"/>
    <lineage>
        <taxon>Eukaryota</taxon>
        <taxon>Fungi</taxon>
        <taxon>Dikarya</taxon>
        <taxon>Ascomycota</taxon>
        <taxon>Pezizomycotina</taxon>
        <taxon>Eurotiomycetes</taxon>
        <taxon>Eurotiomycetidae</taxon>
        <taxon>Eurotiales</taxon>
        <taxon>Aspergillaceae</taxon>
        <taxon>Aspergillus</taxon>
        <taxon>Aspergillus subgen. Circumdati</taxon>
    </lineage>
</organism>
<protein>
    <submittedName>
        <fullName evidence="5">Kinase-like domain-containing protein</fullName>
    </submittedName>
</protein>
<dbReference type="PROSITE" id="PS50011">
    <property type="entry name" value="PROTEIN_KINASE_DOM"/>
    <property type="match status" value="1"/>
</dbReference>
<dbReference type="SMART" id="SM00220">
    <property type="entry name" value="S_TKc"/>
    <property type="match status" value="1"/>
</dbReference>
<evidence type="ECO:0000256" key="1">
    <source>
        <dbReference type="ARBA" id="ARBA00008874"/>
    </source>
</evidence>
<reference evidence="5 6" key="1">
    <citation type="submission" date="2019-04" db="EMBL/GenBank/DDBJ databases">
        <title>Friends and foes A comparative genomics study of 23 Aspergillus species from section Flavi.</title>
        <authorList>
            <consortium name="DOE Joint Genome Institute"/>
            <person name="Kjaerbolling I."/>
            <person name="Vesth T."/>
            <person name="Frisvad J.C."/>
            <person name="Nybo J.L."/>
            <person name="Theobald S."/>
            <person name="Kildgaard S."/>
            <person name="Isbrandt T."/>
            <person name="Kuo A."/>
            <person name="Sato A."/>
            <person name="Lyhne E.K."/>
            <person name="Kogle M.E."/>
            <person name="Wiebenga A."/>
            <person name="Kun R.S."/>
            <person name="Lubbers R.J."/>
            <person name="Makela M.R."/>
            <person name="Barry K."/>
            <person name="Chovatia M."/>
            <person name="Clum A."/>
            <person name="Daum C."/>
            <person name="Haridas S."/>
            <person name="He G."/>
            <person name="LaButti K."/>
            <person name="Lipzen A."/>
            <person name="Mondo S."/>
            <person name="Riley R."/>
            <person name="Salamov A."/>
            <person name="Simmons B.A."/>
            <person name="Magnuson J.K."/>
            <person name="Henrissat B."/>
            <person name="Mortensen U.H."/>
            <person name="Larsen T.O."/>
            <person name="Devries R.P."/>
            <person name="Grigoriev I.V."/>
            <person name="Machida M."/>
            <person name="Baker S.E."/>
            <person name="Andersen M.R."/>
        </authorList>
    </citation>
    <scope>NUCLEOTIDE SEQUENCE [LARGE SCALE GENOMIC DNA]</scope>
    <source>
        <strain evidence="5 6">CBS 117625</strain>
    </source>
</reference>
<dbReference type="PANTHER" id="PTHR45832:SF22">
    <property type="entry name" value="SERINE_THREONINE-PROTEIN KINASE SAMKA-RELATED"/>
    <property type="match status" value="1"/>
</dbReference>
<evidence type="ECO:0000313" key="6">
    <source>
        <dbReference type="Proteomes" id="UP000325672"/>
    </source>
</evidence>
<keyword evidence="2" id="KW-0547">Nucleotide-binding</keyword>
<feature type="domain" description="Protein kinase" evidence="4">
    <location>
        <begin position="14"/>
        <end position="326"/>
    </location>
</feature>